<evidence type="ECO:0000313" key="6">
    <source>
        <dbReference type="EMBL" id="PZR35172.1"/>
    </source>
</evidence>
<keyword evidence="3 6" id="KW-0808">Transferase</keyword>
<evidence type="ECO:0000256" key="2">
    <source>
        <dbReference type="ARBA" id="ARBA00022676"/>
    </source>
</evidence>
<sequence length="365" mass="38853">MRIAYVINSLEGGGAAAPVPAVTRVLRAQGAEVEVFALLRRDGRALAAIEADGLTVHVRDGQEKDHAAALAWLDRSLAAFKPDLVWTSLTRATLLGQLVGLRRRLPVVSWQHAAFLKPANKVLLRATQSLSQLWIGDSDNVTRLTAERLGVPAERLTTWPLFAAKGEAPTARPWTPGQTIELGSLGRLHRVKGYDVLVEALASLKAAGFAPPAPFCFRIAGDGAQREALTAQIAAAGLDNVELVGFQPQPRAFLASLHAYVQPSRSEGLCIAAHEAMEAGLPVIASSVGEMPFTVLDQRTGYVVPPGDAGALADALRKLLAAPERLADLGEASRARVLERFGADAFARTGAAIYARLPLGPDNRR</sequence>
<evidence type="ECO:0000259" key="5">
    <source>
        <dbReference type="Pfam" id="PF13439"/>
    </source>
</evidence>
<dbReference type="GO" id="GO:0016757">
    <property type="term" value="F:glycosyltransferase activity"/>
    <property type="evidence" value="ECO:0007669"/>
    <property type="project" value="UniProtKB-KW"/>
</dbReference>
<dbReference type="InterPro" id="IPR001296">
    <property type="entry name" value="Glyco_trans_1"/>
</dbReference>
<feature type="domain" description="Glycosyl transferase family 1" evidence="4">
    <location>
        <begin position="180"/>
        <end position="335"/>
    </location>
</feature>
<dbReference type="AlphaFoldDB" id="A0A2W5V7C8"/>
<dbReference type="PANTHER" id="PTHR12526">
    <property type="entry name" value="GLYCOSYLTRANSFERASE"/>
    <property type="match status" value="1"/>
</dbReference>
<comment type="caution">
    <text evidence="6">The sequence shown here is derived from an EMBL/GenBank/DDBJ whole genome shotgun (WGS) entry which is preliminary data.</text>
</comment>
<dbReference type="CDD" id="cd03801">
    <property type="entry name" value="GT4_PimA-like"/>
    <property type="match status" value="1"/>
</dbReference>
<dbReference type="EMBL" id="QFQZ01000018">
    <property type="protein sequence ID" value="PZR35172.1"/>
    <property type="molecule type" value="Genomic_DNA"/>
</dbReference>
<evidence type="ECO:0000313" key="7">
    <source>
        <dbReference type="Proteomes" id="UP000249393"/>
    </source>
</evidence>
<protein>
    <submittedName>
        <fullName evidence="6">Glycosyltransferase</fullName>
    </submittedName>
</protein>
<name>A0A2W5V7C8_9CAUL</name>
<dbReference type="InterPro" id="IPR028098">
    <property type="entry name" value="Glyco_trans_4-like_N"/>
</dbReference>
<evidence type="ECO:0000259" key="4">
    <source>
        <dbReference type="Pfam" id="PF00534"/>
    </source>
</evidence>
<dbReference type="SUPFAM" id="SSF53756">
    <property type="entry name" value="UDP-Glycosyltransferase/glycogen phosphorylase"/>
    <property type="match status" value="1"/>
</dbReference>
<dbReference type="Pfam" id="PF00534">
    <property type="entry name" value="Glycos_transf_1"/>
    <property type="match status" value="1"/>
</dbReference>
<evidence type="ECO:0000256" key="1">
    <source>
        <dbReference type="ARBA" id="ARBA00009481"/>
    </source>
</evidence>
<keyword evidence="2" id="KW-0328">Glycosyltransferase</keyword>
<reference evidence="6 7" key="1">
    <citation type="submission" date="2017-08" db="EMBL/GenBank/DDBJ databases">
        <title>Infants hospitalized years apart are colonized by the same room-sourced microbial strains.</title>
        <authorList>
            <person name="Brooks B."/>
            <person name="Olm M.R."/>
            <person name="Firek B.A."/>
            <person name="Baker R."/>
            <person name="Thomas B.C."/>
            <person name="Morowitz M.J."/>
            <person name="Banfield J.F."/>
        </authorList>
    </citation>
    <scope>NUCLEOTIDE SEQUENCE [LARGE SCALE GENOMIC DNA]</scope>
    <source>
        <strain evidence="6">S2_003_000_R2_4</strain>
    </source>
</reference>
<proteinExistence type="inferred from homology"/>
<dbReference type="Pfam" id="PF13439">
    <property type="entry name" value="Glyco_transf_4"/>
    <property type="match status" value="1"/>
</dbReference>
<dbReference type="Proteomes" id="UP000249393">
    <property type="component" value="Unassembled WGS sequence"/>
</dbReference>
<dbReference type="RefSeq" id="WP_304276352.1">
    <property type="nucleotide sequence ID" value="NZ_QFQZ01000018.1"/>
</dbReference>
<dbReference type="Gene3D" id="3.40.50.2000">
    <property type="entry name" value="Glycogen Phosphorylase B"/>
    <property type="match status" value="2"/>
</dbReference>
<organism evidence="6 7">
    <name type="scientific">Caulobacter segnis</name>
    <dbReference type="NCBI Taxonomy" id="88688"/>
    <lineage>
        <taxon>Bacteria</taxon>
        <taxon>Pseudomonadati</taxon>
        <taxon>Pseudomonadota</taxon>
        <taxon>Alphaproteobacteria</taxon>
        <taxon>Caulobacterales</taxon>
        <taxon>Caulobacteraceae</taxon>
        <taxon>Caulobacter</taxon>
    </lineage>
</organism>
<gene>
    <name evidence="6" type="ORF">DI526_07980</name>
</gene>
<dbReference type="PANTHER" id="PTHR12526:SF640">
    <property type="entry name" value="COLANIC ACID BIOSYNTHESIS GLYCOSYLTRANSFERASE WCAL-RELATED"/>
    <property type="match status" value="1"/>
</dbReference>
<accession>A0A2W5V7C8</accession>
<feature type="domain" description="Glycosyltransferase subfamily 4-like N-terminal" evidence="5">
    <location>
        <begin position="13"/>
        <end position="160"/>
    </location>
</feature>
<comment type="similarity">
    <text evidence="1">Belongs to the glycosyltransferase group 1 family. Glycosyltransferase 4 subfamily.</text>
</comment>
<evidence type="ECO:0000256" key="3">
    <source>
        <dbReference type="ARBA" id="ARBA00022679"/>
    </source>
</evidence>